<dbReference type="EMBL" id="GGEC01073314">
    <property type="protein sequence ID" value="MBX53798.1"/>
    <property type="molecule type" value="Transcribed_RNA"/>
</dbReference>
<evidence type="ECO:0000313" key="1">
    <source>
        <dbReference type="EMBL" id="MBX53798.1"/>
    </source>
</evidence>
<dbReference type="AlphaFoldDB" id="A0A2P2PGB7"/>
<reference evidence="1" key="1">
    <citation type="submission" date="2018-02" db="EMBL/GenBank/DDBJ databases">
        <title>Rhizophora mucronata_Transcriptome.</title>
        <authorList>
            <person name="Meera S.P."/>
            <person name="Sreeshan A."/>
            <person name="Augustine A."/>
        </authorList>
    </citation>
    <scope>NUCLEOTIDE SEQUENCE</scope>
    <source>
        <tissue evidence="1">Leaf</tissue>
    </source>
</reference>
<proteinExistence type="predicted"/>
<name>A0A2P2PGB7_RHIMU</name>
<accession>A0A2P2PGB7</accession>
<sequence>MSNILVIHYPKASLSYSYVSNFSTHHLTQQIWKILR</sequence>
<protein>
    <submittedName>
        <fullName evidence="1">Uncharacterized protein</fullName>
    </submittedName>
</protein>
<organism evidence="1">
    <name type="scientific">Rhizophora mucronata</name>
    <name type="common">Asiatic mangrove</name>
    <dbReference type="NCBI Taxonomy" id="61149"/>
    <lineage>
        <taxon>Eukaryota</taxon>
        <taxon>Viridiplantae</taxon>
        <taxon>Streptophyta</taxon>
        <taxon>Embryophyta</taxon>
        <taxon>Tracheophyta</taxon>
        <taxon>Spermatophyta</taxon>
        <taxon>Magnoliopsida</taxon>
        <taxon>eudicotyledons</taxon>
        <taxon>Gunneridae</taxon>
        <taxon>Pentapetalae</taxon>
        <taxon>rosids</taxon>
        <taxon>fabids</taxon>
        <taxon>Malpighiales</taxon>
        <taxon>Rhizophoraceae</taxon>
        <taxon>Rhizophora</taxon>
    </lineage>
</organism>